<feature type="active site" description="Phosphocysteine intermediate; for EIIB activity" evidence="11">
    <location>
        <position position="408"/>
    </location>
</feature>
<dbReference type="OrthoDB" id="9764327at2"/>
<keyword evidence="5" id="KW-0808">Transferase</keyword>
<feature type="domain" description="PTS EIIC type-1" evidence="15">
    <location>
        <begin position="1"/>
        <end position="374"/>
    </location>
</feature>
<evidence type="ECO:0000259" key="14">
    <source>
        <dbReference type="PROSITE" id="PS51098"/>
    </source>
</evidence>
<protein>
    <submittedName>
        <fullName evidence="16">PTS glucose transporter subunit IIA</fullName>
    </submittedName>
</protein>
<dbReference type="SUPFAM" id="SSF51261">
    <property type="entry name" value="Duplicated hybrid motif"/>
    <property type="match status" value="1"/>
</dbReference>
<dbReference type="GO" id="GO:0090563">
    <property type="term" value="F:protein-phosphocysteine-sugar phosphotransferase activity"/>
    <property type="evidence" value="ECO:0007669"/>
    <property type="project" value="TreeGrafter"/>
</dbReference>
<dbReference type="InterPro" id="IPR013013">
    <property type="entry name" value="PTS_EIIC_1"/>
</dbReference>
<keyword evidence="7 12" id="KW-0812">Transmembrane</keyword>
<dbReference type="NCBIfam" id="TIGR00826">
    <property type="entry name" value="EIIB_glc"/>
    <property type="match status" value="1"/>
</dbReference>
<dbReference type="Pfam" id="PF02378">
    <property type="entry name" value="PTS_EIIC"/>
    <property type="match status" value="1"/>
</dbReference>
<evidence type="ECO:0000259" key="15">
    <source>
        <dbReference type="PROSITE" id="PS51103"/>
    </source>
</evidence>
<feature type="transmembrane region" description="Helical" evidence="12">
    <location>
        <begin position="238"/>
        <end position="255"/>
    </location>
</feature>
<evidence type="ECO:0000256" key="10">
    <source>
        <dbReference type="ARBA" id="ARBA00023136"/>
    </source>
</evidence>
<feature type="transmembrane region" description="Helical" evidence="12">
    <location>
        <begin position="289"/>
        <end position="312"/>
    </location>
</feature>
<keyword evidence="9 12" id="KW-1133">Transmembrane helix</keyword>
<dbReference type="InterPro" id="IPR050429">
    <property type="entry name" value="PTS_Glucose_EIICBA"/>
</dbReference>
<dbReference type="PANTHER" id="PTHR30009:SF20">
    <property type="entry name" value="PTS SYSTEM GLUCOSE-SPECIFIC EIICB COMPONENT-RELATED"/>
    <property type="match status" value="1"/>
</dbReference>
<accession>A0A1T2XFD0</accession>
<feature type="domain" description="PTS EIIA type-1" evidence="13">
    <location>
        <begin position="487"/>
        <end position="591"/>
    </location>
</feature>
<dbReference type="InterPro" id="IPR018113">
    <property type="entry name" value="PTrfase_EIIB_Cys"/>
</dbReference>
<dbReference type="Gene3D" id="3.30.1360.60">
    <property type="entry name" value="Glucose permease domain IIB"/>
    <property type="match status" value="1"/>
</dbReference>
<keyword evidence="10 12" id="KW-0472">Membrane</keyword>
<evidence type="ECO:0000256" key="4">
    <source>
        <dbReference type="ARBA" id="ARBA00022597"/>
    </source>
</evidence>
<keyword evidence="4 16" id="KW-0762">Sugar transport</keyword>
<evidence type="ECO:0000256" key="1">
    <source>
        <dbReference type="ARBA" id="ARBA00004651"/>
    </source>
</evidence>
<dbReference type="SUPFAM" id="SSF55604">
    <property type="entry name" value="Glucose permease domain IIB"/>
    <property type="match status" value="1"/>
</dbReference>
<feature type="transmembrane region" description="Helical" evidence="12">
    <location>
        <begin position="12"/>
        <end position="33"/>
    </location>
</feature>
<keyword evidence="8" id="KW-0418">Kinase</keyword>
<dbReference type="PROSITE" id="PS51093">
    <property type="entry name" value="PTS_EIIA_TYPE_1"/>
    <property type="match status" value="1"/>
</dbReference>
<sequence>MSALGTLQQFGRAIMLPTVVLPVASLMLFLGSFPWDPIGLESVGHILTVAGSTIFTFLPYIFAVGVALGLGNNDGTAAIAALIGIFIVDQVTSYFSSTPMEPSILVGILIGILAGYITNRYKHIQLPEYIQFFGGPRFVLLVMCFSTLIFAALMTMIAEPLEQGVVALGKFLLSLGGIGVFLFGVMQRVLVVVGLHHILNNVFFFQVGSFETTAGQIVHGDLPRFFAGDPTAGQFMTGLYPLTMFAIPAIAFAIIQEAREDLKPKVKKMFLMSAFVSFLTGITEPIEFAFLFVAPYLFVVHALISGFTMWLCSYLDIHLGVSFSGGAIDFVLSSHLGRNQWLLIPMGLALGLIYYNLFRFAINKYRIPTPGREEGSVLDDWAGSIPYRAPLILQALGGKENIVQMEACVTRLRLSVKNDRLIDRRALRLLGSAGMIRLGGGAVQVVFGTYSDMIRAEIMKVLNKDVDQVLFHAPMQGKMIPLDEVPDHIFAKRLVGNGVAFIPDKGEMVAPLAGEIMTIYPTQHAIGIVTAEGLNVLIHLGIDTSSLNGYGITVLVKEGDHVEAGQLLMKFDLEYVKKHAASIVTPMVITNSEIVRSWSFAPYKPVKKGQASVMSVVLNDRNVGGNAE</sequence>
<dbReference type="FunFam" id="2.70.70.10:FF:000001">
    <property type="entry name" value="PTS system glucose-specific IIA component"/>
    <property type="match status" value="1"/>
</dbReference>
<dbReference type="PROSITE" id="PS51103">
    <property type="entry name" value="PTS_EIIC_TYPE_1"/>
    <property type="match status" value="1"/>
</dbReference>
<dbReference type="PROSITE" id="PS51098">
    <property type="entry name" value="PTS_EIIB_TYPE_1"/>
    <property type="match status" value="1"/>
</dbReference>
<evidence type="ECO:0000259" key="13">
    <source>
        <dbReference type="PROSITE" id="PS51093"/>
    </source>
</evidence>
<dbReference type="PANTHER" id="PTHR30009">
    <property type="entry name" value="CYTOCHROME C-TYPE SYNTHESIS PROTEIN AND PTS TRANSMEMBRANE COMPONENT"/>
    <property type="match status" value="1"/>
</dbReference>
<feature type="transmembrane region" description="Helical" evidence="12">
    <location>
        <begin position="342"/>
        <end position="362"/>
    </location>
</feature>
<dbReference type="Pfam" id="PF00358">
    <property type="entry name" value="PTS_EIIA_1"/>
    <property type="match status" value="1"/>
</dbReference>
<dbReference type="Gene3D" id="2.70.70.10">
    <property type="entry name" value="Glucose Permease (Domain IIA)"/>
    <property type="match status" value="1"/>
</dbReference>
<dbReference type="EMBL" id="MSZX01000004">
    <property type="protein sequence ID" value="OPA78538.1"/>
    <property type="molecule type" value="Genomic_DNA"/>
</dbReference>
<dbReference type="STRING" id="1324314.BVG16_11765"/>
<dbReference type="NCBIfam" id="TIGR00830">
    <property type="entry name" value="PTBA"/>
    <property type="match status" value="1"/>
</dbReference>
<evidence type="ECO:0000256" key="5">
    <source>
        <dbReference type="ARBA" id="ARBA00022679"/>
    </source>
</evidence>
<gene>
    <name evidence="16" type="ORF">BVG16_11765</name>
</gene>
<evidence type="ECO:0000256" key="2">
    <source>
        <dbReference type="ARBA" id="ARBA00022448"/>
    </source>
</evidence>
<dbReference type="CDD" id="cd00212">
    <property type="entry name" value="PTS_IIB_glc"/>
    <property type="match status" value="1"/>
</dbReference>
<dbReference type="PROSITE" id="PS01035">
    <property type="entry name" value="PTS_EIIB_TYPE_1_CYS"/>
    <property type="match status" value="1"/>
</dbReference>
<evidence type="ECO:0000256" key="3">
    <source>
        <dbReference type="ARBA" id="ARBA00022475"/>
    </source>
</evidence>
<feature type="transmembrane region" description="Helical" evidence="12">
    <location>
        <begin position="164"/>
        <end position="186"/>
    </location>
</feature>
<feature type="domain" description="PTS EIIB type-1" evidence="14">
    <location>
        <begin position="386"/>
        <end position="468"/>
    </location>
</feature>
<dbReference type="RefSeq" id="WP_078498875.1">
    <property type="nucleotide sequence ID" value="NZ_MSZX01000004.1"/>
</dbReference>
<evidence type="ECO:0000256" key="12">
    <source>
        <dbReference type="SAM" id="Phobius"/>
    </source>
</evidence>
<name>A0A1T2XFD0_9BACL</name>
<keyword evidence="3" id="KW-1003">Cell membrane</keyword>
<proteinExistence type="predicted"/>
<keyword evidence="2" id="KW-0813">Transport</keyword>
<dbReference type="InterPro" id="IPR001127">
    <property type="entry name" value="PTS_EIIA_1_perm"/>
</dbReference>
<reference evidence="16 17" key="1">
    <citation type="submission" date="2017-01" db="EMBL/GenBank/DDBJ databases">
        <title>Genome analysis of Paenibacillus selenitrireducens ES3-24.</title>
        <authorList>
            <person name="Xu D."/>
            <person name="Yao R."/>
            <person name="Zheng S."/>
        </authorList>
    </citation>
    <scope>NUCLEOTIDE SEQUENCE [LARGE SCALE GENOMIC DNA]</scope>
    <source>
        <strain evidence="16 17">ES3-24</strain>
    </source>
</reference>
<keyword evidence="6" id="KW-0598">Phosphotransferase system</keyword>
<feature type="transmembrane region" description="Helical" evidence="12">
    <location>
        <begin position="77"/>
        <end position="96"/>
    </location>
</feature>
<evidence type="ECO:0000256" key="7">
    <source>
        <dbReference type="ARBA" id="ARBA00022692"/>
    </source>
</evidence>
<evidence type="ECO:0000256" key="8">
    <source>
        <dbReference type="ARBA" id="ARBA00022777"/>
    </source>
</evidence>
<feature type="transmembrane region" description="Helical" evidence="12">
    <location>
        <begin position="138"/>
        <end position="158"/>
    </location>
</feature>
<dbReference type="InterPro" id="IPR001996">
    <property type="entry name" value="PTS_IIB_1"/>
</dbReference>
<dbReference type="InterPro" id="IPR003352">
    <property type="entry name" value="PTS_EIIC"/>
</dbReference>
<dbReference type="AlphaFoldDB" id="A0A1T2XFD0"/>
<evidence type="ECO:0000256" key="11">
    <source>
        <dbReference type="PROSITE-ProRule" id="PRU00421"/>
    </source>
</evidence>
<dbReference type="Pfam" id="PF00367">
    <property type="entry name" value="PTS_EIIB"/>
    <property type="match status" value="1"/>
</dbReference>
<dbReference type="Proteomes" id="UP000190188">
    <property type="component" value="Unassembled WGS sequence"/>
</dbReference>
<dbReference type="InterPro" id="IPR036878">
    <property type="entry name" value="Glu_permease_IIB"/>
</dbReference>
<evidence type="ECO:0000313" key="16">
    <source>
        <dbReference type="EMBL" id="OPA78538.1"/>
    </source>
</evidence>
<evidence type="ECO:0000256" key="6">
    <source>
        <dbReference type="ARBA" id="ARBA00022683"/>
    </source>
</evidence>
<keyword evidence="17" id="KW-1185">Reference proteome</keyword>
<comment type="subcellular location">
    <subcellularLocation>
        <location evidence="1">Cell membrane</location>
        <topology evidence="1">Multi-pass membrane protein</topology>
    </subcellularLocation>
</comment>
<organism evidence="16 17">
    <name type="scientific">Paenibacillus selenitireducens</name>
    <dbReference type="NCBI Taxonomy" id="1324314"/>
    <lineage>
        <taxon>Bacteria</taxon>
        <taxon>Bacillati</taxon>
        <taxon>Bacillota</taxon>
        <taxon>Bacilli</taxon>
        <taxon>Bacillales</taxon>
        <taxon>Paenibacillaceae</taxon>
        <taxon>Paenibacillus</taxon>
    </lineage>
</organism>
<feature type="transmembrane region" description="Helical" evidence="12">
    <location>
        <begin position="102"/>
        <end position="118"/>
    </location>
</feature>
<comment type="caution">
    <text evidence="16">The sequence shown here is derived from an EMBL/GenBank/DDBJ whole genome shotgun (WGS) entry which is preliminary data.</text>
</comment>
<feature type="transmembrane region" description="Helical" evidence="12">
    <location>
        <begin position="45"/>
        <end position="70"/>
    </location>
</feature>
<dbReference type="GO" id="GO:0005886">
    <property type="term" value="C:plasma membrane"/>
    <property type="evidence" value="ECO:0007669"/>
    <property type="project" value="UniProtKB-SubCell"/>
</dbReference>
<dbReference type="GO" id="GO:0009401">
    <property type="term" value="P:phosphoenolpyruvate-dependent sugar phosphotransferase system"/>
    <property type="evidence" value="ECO:0007669"/>
    <property type="project" value="UniProtKB-KW"/>
</dbReference>
<dbReference type="GO" id="GO:0008982">
    <property type="term" value="F:protein-N(PI)-phosphohistidine-sugar phosphotransferase activity"/>
    <property type="evidence" value="ECO:0007669"/>
    <property type="project" value="InterPro"/>
</dbReference>
<dbReference type="GO" id="GO:0016301">
    <property type="term" value="F:kinase activity"/>
    <property type="evidence" value="ECO:0007669"/>
    <property type="project" value="UniProtKB-KW"/>
</dbReference>
<evidence type="ECO:0000256" key="9">
    <source>
        <dbReference type="ARBA" id="ARBA00022989"/>
    </source>
</evidence>
<evidence type="ECO:0000313" key="17">
    <source>
        <dbReference type="Proteomes" id="UP000190188"/>
    </source>
</evidence>
<dbReference type="InterPro" id="IPR011055">
    <property type="entry name" value="Dup_hybrid_motif"/>
</dbReference>
<feature type="transmembrane region" description="Helical" evidence="12">
    <location>
        <begin position="198"/>
        <end position="218"/>
    </location>
</feature>